<name>A0A0R2CZ70_9LACO</name>
<accession>A0A0R2CZ70</accession>
<dbReference type="SUPFAM" id="SSF55347">
    <property type="entry name" value="Glyceraldehyde-3-phosphate dehydrogenase-like, C-terminal domain"/>
    <property type="match status" value="1"/>
</dbReference>
<comment type="caution">
    <text evidence="4">The sequence shown here is derived from an EMBL/GenBank/DDBJ whole genome shotgun (WGS) entry which is preliminary data.</text>
</comment>
<dbReference type="STRING" id="1423802.FC56_GL000758"/>
<dbReference type="Pfam" id="PF02894">
    <property type="entry name" value="GFO_IDH_MocA_C"/>
    <property type="match status" value="1"/>
</dbReference>
<feature type="domain" description="Gfo/Idh/MocA-like oxidoreductase N-terminal" evidence="2">
    <location>
        <begin position="2"/>
        <end position="118"/>
    </location>
</feature>
<feature type="domain" description="Gfo/Idh/MocA-like oxidoreductase C-terminal" evidence="3">
    <location>
        <begin position="172"/>
        <end position="296"/>
    </location>
</feature>
<evidence type="ECO:0000259" key="3">
    <source>
        <dbReference type="Pfam" id="PF02894"/>
    </source>
</evidence>
<proteinExistence type="inferred from homology"/>
<evidence type="ECO:0000313" key="5">
    <source>
        <dbReference type="Proteomes" id="UP000051256"/>
    </source>
</evidence>
<dbReference type="RefSeq" id="WP_056978491.1">
    <property type="nucleotide sequence ID" value="NZ_AYZR01000009.1"/>
</dbReference>
<dbReference type="EMBL" id="AYZR01000009">
    <property type="protein sequence ID" value="KRM93094.1"/>
    <property type="molecule type" value="Genomic_DNA"/>
</dbReference>
<dbReference type="Gene3D" id="3.30.360.10">
    <property type="entry name" value="Dihydrodipicolinate Reductase, domain 2"/>
    <property type="match status" value="1"/>
</dbReference>
<protein>
    <submittedName>
        <fullName evidence="4">Oxidoreductase, NAD-binding domain protein</fullName>
    </submittedName>
</protein>
<dbReference type="Gene3D" id="3.40.50.720">
    <property type="entry name" value="NAD(P)-binding Rossmann-like Domain"/>
    <property type="match status" value="1"/>
</dbReference>
<organism evidence="4 5">
    <name type="scientific">Lentilactobacillus senioris DSM 24302 = JCM 17472</name>
    <dbReference type="NCBI Taxonomy" id="1423802"/>
    <lineage>
        <taxon>Bacteria</taxon>
        <taxon>Bacillati</taxon>
        <taxon>Bacillota</taxon>
        <taxon>Bacilli</taxon>
        <taxon>Lactobacillales</taxon>
        <taxon>Lactobacillaceae</taxon>
        <taxon>Lentilactobacillus</taxon>
    </lineage>
</organism>
<dbReference type="AlphaFoldDB" id="A0A0R2CZ70"/>
<dbReference type="GO" id="GO:0000166">
    <property type="term" value="F:nucleotide binding"/>
    <property type="evidence" value="ECO:0007669"/>
    <property type="project" value="InterPro"/>
</dbReference>
<dbReference type="SUPFAM" id="SSF51735">
    <property type="entry name" value="NAD(P)-binding Rossmann-fold domains"/>
    <property type="match status" value="1"/>
</dbReference>
<evidence type="ECO:0000256" key="1">
    <source>
        <dbReference type="ARBA" id="ARBA00010928"/>
    </source>
</evidence>
<evidence type="ECO:0000313" key="4">
    <source>
        <dbReference type="EMBL" id="KRM93094.1"/>
    </source>
</evidence>
<dbReference type="PANTHER" id="PTHR43054">
    <property type="match status" value="1"/>
</dbReference>
<evidence type="ECO:0000259" key="2">
    <source>
        <dbReference type="Pfam" id="PF01408"/>
    </source>
</evidence>
<dbReference type="InterPro" id="IPR004104">
    <property type="entry name" value="Gfo/Idh/MocA-like_OxRdtase_C"/>
</dbReference>
<dbReference type="Proteomes" id="UP000051256">
    <property type="component" value="Unassembled WGS sequence"/>
</dbReference>
<dbReference type="PANTHER" id="PTHR43054:SF1">
    <property type="entry name" value="SCYLLO-INOSITOL 2-DEHYDROGENASE (NADP(+)) IOLU"/>
    <property type="match status" value="1"/>
</dbReference>
<comment type="similarity">
    <text evidence="1">Belongs to the Gfo/Idh/MocA family.</text>
</comment>
<dbReference type="Pfam" id="PF01408">
    <property type="entry name" value="GFO_IDH_MocA"/>
    <property type="match status" value="1"/>
</dbReference>
<dbReference type="InterPro" id="IPR036291">
    <property type="entry name" value="NAD(P)-bd_dom_sf"/>
</dbReference>
<keyword evidence="5" id="KW-1185">Reference proteome</keyword>
<dbReference type="InterPro" id="IPR000683">
    <property type="entry name" value="Gfo/Idh/MocA-like_OxRdtase_N"/>
</dbReference>
<reference evidence="4 5" key="1">
    <citation type="journal article" date="2015" name="Genome Announc.">
        <title>Expanding the biotechnology potential of lactobacilli through comparative genomics of 213 strains and associated genera.</title>
        <authorList>
            <person name="Sun Z."/>
            <person name="Harris H.M."/>
            <person name="McCann A."/>
            <person name="Guo C."/>
            <person name="Argimon S."/>
            <person name="Zhang W."/>
            <person name="Yang X."/>
            <person name="Jeffery I.B."/>
            <person name="Cooney J.C."/>
            <person name="Kagawa T.F."/>
            <person name="Liu W."/>
            <person name="Song Y."/>
            <person name="Salvetti E."/>
            <person name="Wrobel A."/>
            <person name="Rasinkangas P."/>
            <person name="Parkhill J."/>
            <person name="Rea M.C."/>
            <person name="O'Sullivan O."/>
            <person name="Ritari J."/>
            <person name="Douillard F.P."/>
            <person name="Paul Ross R."/>
            <person name="Yang R."/>
            <person name="Briner A.E."/>
            <person name="Felis G.E."/>
            <person name="de Vos W.M."/>
            <person name="Barrangou R."/>
            <person name="Klaenhammer T.R."/>
            <person name="Caufield P.W."/>
            <person name="Cui Y."/>
            <person name="Zhang H."/>
            <person name="O'Toole P.W."/>
        </authorList>
    </citation>
    <scope>NUCLEOTIDE SEQUENCE [LARGE SCALE GENOMIC DNA]</scope>
    <source>
        <strain evidence="4 5">DSM 24302</strain>
    </source>
</reference>
<dbReference type="PATRIC" id="fig|1423802.4.peg.769"/>
<gene>
    <name evidence="4" type="ORF">FC56_GL000758</name>
</gene>
<sequence length="333" mass="37789">MIKLGIIGTNWITQQFIDATELNTDFKLTSVYSRTMDKAKAFAEHNHAAETFDDLDRFFNDGSFDVVYIASPNSLHFKYAKLAIAADKHIIVEKPAFTNQKQMAEIEALLKQKPNVLFFEAARQIHTANFKAIEKQVAKMPVIQGAEFTYEKYSSRYDKVLDGEVPNIFSLKFAGGALQDLGVYTVYDAVTLFGMPDEVSYFPQIISTEVDGKGTAILQYPEYNVVLNFGKTSNSYMQSEIYGLRDTIEIDDAGEIGDVVYVNGEGERTTIGNVDEVNPMYPEVKDFERVINNSDDPQNKLDYDRWFQLSMNVNKVLFNLRQDANLVFPDDEE</sequence>